<dbReference type="EMBL" id="VJMJ01000309">
    <property type="protein sequence ID" value="KAF0723366.1"/>
    <property type="molecule type" value="Genomic_DNA"/>
</dbReference>
<keyword evidence="3" id="KW-1185">Reference proteome</keyword>
<accession>A0A6G0W899</accession>
<evidence type="ECO:0000256" key="1">
    <source>
        <dbReference type="SAM" id="MobiDB-lite"/>
    </source>
</evidence>
<protein>
    <submittedName>
        <fullName evidence="2">Uncharacterized protein</fullName>
    </submittedName>
</protein>
<reference evidence="2 3" key="1">
    <citation type="submission" date="2019-07" db="EMBL/GenBank/DDBJ databases">
        <title>Genomics analysis of Aphanomyces spp. identifies a new class of oomycete effector associated with host adaptation.</title>
        <authorList>
            <person name="Gaulin E."/>
        </authorList>
    </citation>
    <scope>NUCLEOTIDE SEQUENCE [LARGE SCALE GENOMIC DNA]</scope>
    <source>
        <strain evidence="2 3">ATCC 201684</strain>
    </source>
</reference>
<feature type="region of interest" description="Disordered" evidence="1">
    <location>
        <begin position="1"/>
        <end position="44"/>
    </location>
</feature>
<feature type="compositionally biased region" description="Basic and acidic residues" evidence="1">
    <location>
        <begin position="18"/>
        <end position="31"/>
    </location>
</feature>
<organism evidence="2 3">
    <name type="scientific">Aphanomyces euteiches</name>
    <dbReference type="NCBI Taxonomy" id="100861"/>
    <lineage>
        <taxon>Eukaryota</taxon>
        <taxon>Sar</taxon>
        <taxon>Stramenopiles</taxon>
        <taxon>Oomycota</taxon>
        <taxon>Saprolegniomycetes</taxon>
        <taxon>Saprolegniales</taxon>
        <taxon>Verrucalvaceae</taxon>
        <taxon>Aphanomyces</taxon>
    </lineage>
</organism>
<evidence type="ECO:0000313" key="2">
    <source>
        <dbReference type="EMBL" id="KAF0723366.1"/>
    </source>
</evidence>
<name>A0A6G0W899_9STRA</name>
<dbReference type="AlphaFoldDB" id="A0A6G0W899"/>
<evidence type="ECO:0000313" key="3">
    <source>
        <dbReference type="Proteomes" id="UP000481153"/>
    </source>
</evidence>
<dbReference type="VEuPathDB" id="FungiDB:AeMF1_011613"/>
<proteinExistence type="predicted"/>
<gene>
    <name evidence="2" type="ORF">Ae201684_017708</name>
</gene>
<dbReference type="Proteomes" id="UP000481153">
    <property type="component" value="Unassembled WGS sequence"/>
</dbReference>
<comment type="caution">
    <text evidence="2">The sequence shown here is derived from an EMBL/GenBank/DDBJ whole genome shotgun (WGS) entry which is preliminary data.</text>
</comment>
<sequence length="203" mass="23289">MEESARRPAKKRTMSMRDVLETTAKPKEVRPTRSTSVHAPPVRQASSIARLHNGQDVCVVTHRGSVDWLETFYLYGFDKNSLFCTLMPLRHEDAAWSTEESAYMAELFRLLETGKMRLPRGKTATTYIAEKLHSPDARVHRHMVESNIQPSQSESVTPQAMSADEVTRFKEIKVGFLRTLEAWVIDRLHERGVDQSWVVSIKY</sequence>